<dbReference type="KEGG" id="dpm:FNV33_03225"/>
<evidence type="ECO:0000313" key="5">
    <source>
        <dbReference type="Proteomes" id="UP000315953"/>
    </source>
</evidence>
<evidence type="ECO:0000313" key="4">
    <source>
        <dbReference type="Proteomes" id="UP000190409"/>
    </source>
</evidence>
<reference evidence="3 5" key="2">
    <citation type="submission" date="2019-07" db="EMBL/GenBank/DDBJ databases">
        <title>Genome assembly of a nasal isolate of Dolosigranulum pigrum from a chronic sinusitis patient.</title>
        <authorList>
            <person name="Baig S."/>
            <person name="Overballe-Petersen S."/>
            <person name="Kaspar U."/>
            <person name="Rendboe A."/>
            <person name="de Man T."/>
            <person name="Liu C."/>
            <person name="Price L.B."/>
            <person name="Stegger M."/>
            <person name="Becker K."/>
            <person name="Skytt Andersen P."/>
        </authorList>
    </citation>
    <scope>NUCLEOTIDE SEQUENCE [LARGE SCALE GENOMIC DNA]</scope>
    <source>
        <strain evidence="3 5">83VPs-KB5</strain>
    </source>
</reference>
<dbReference type="Proteomes" id="UP000315953">
    <property type="component" value="Chromosome"/>
</dbReference>
<dbReference type="Proteomes" id="UP000190409">
    <property type="component" value="Unassembled WGS sequence"/>
</dbReference>
<dbReference type="EMBL" id="MUYF01000003">
    <property type="protein sequence ID" value="OOL80580.1"/>
    <property type="molecule type" value="Genomic_DNA"/>
</dbReference>
<feature type="transmembrane region" description="Helical" evidence="1">
    <location>
        <begin position="6"/>
        <end position="24"/>
    </location>
</feature>
<dbReference type="InterPro" id="IPR054200">
    <property type="entry name" value="DUF6905"/>
</dbReference>
<keyword evidence="1" id="KW-0472">Membrane</keyword>
<keyword evidence="1" id="KW-0812">Transmembrane</keyword>
<evidence type="ECO:0000313" key="3">
    <source>
        <dbReference type="EMBL" id="QDO91108.1"/>
    </source>
</evidence>
<organism evidence="2 4">
    <name type="scientific">Dolosigranulum pigrum</name>
    <dbReference type="NCBI Taxonomy" id="29394"/>
    <lineage>
        <taxon>Bacteria</taxon>
        <taxon>Bacillati</taxon>
        <taxon>Bacillota</taxon>
        <taxon>Bacilli</taxon>
        <taxon>Lactobacillales</taxon>
        <taxon>Carnobacteriaceae</taxon>
        <taxon>Dolosigranulum</taxon>
    </lineage>
</organism>
<dbReference type="Pfam" id="PF21846">
    <property type="entry name" value="DUF6905"/>
    <property type="match status" value="1"/>
</dbReference>
<sequence>MTAGLAIATMVGAAMFPLFIRLVWGELVEDFGPIGGWMAAAFIVGTLWSINHGLETPMIHQTGAWVDMAVAAGVGIYTAELIRGKLCKESLPRVCAAIVGGILAGLVLSFFL</sequence>
<feature type="transmembrane region" description="Helical" evidence="1">
    <location>
        <begin position="94"/>
        <end position="111"/>
    </location>
</feature>
<name>A0A1S8KLK2_9LACT</name>
<evidence type="ECO:0000256" key="1">
    <source>
        <dbReference type="SAM" id="Phobius"/>
    </source>
</evidence>
<proteinExistence type="predicted"/>
<gene>
    <name evidence="2" type="ORF">BWX42_01175</name>
    <name evidence="3" type="ORF">FNV33_03225</name>
</gene>
<dbReference type="EMBL" id="CP041626">
    <property type="protein sequence ID" value="QDO91108.1"/>
    <property type="molecule type" value="Genomic_DNA"/>
</dbReference>
<evidence type="ECO:0000313" key="2">
    <source>
        <dbReference type="EMBL" id="OOL80580.1"/>
    </source>
</evidence>
<reference evidence="2 4" key="1">
    <citation type="submission" date="2017-01" db="EMBL/GenBank/DDBJ databases">
        <title>Complete Genome Sequence of Dolosigranulum pigrum isolated from a Patient with interstitial lung disease.</title>
        <authorList>
            <person name="Mukhopadhyay R."/>
            <person name="Joaquin J."/>
            <person name="Hogue R."/>
            <person name="Fitzgerald S."/>
            <person name="Jospin G."/>
            <person name="Eisen J.A."/>
            <person name="Chaturvedi V."/>
        </authorList>
    </citation>
    <scope>NUCLEOTIDE SEQUENCE [LARGE SCALE GENOMIC DNA]</scope>
    <source>
        <strain evidence="2 4">15S00348</strain>
    </source>
</reference>
<dbReference type="RefSeq" id="WP_077862146.1">
    <property type="nucleotide sequence ID" value="NZ_CP040409.1"/>
</dbReference>
<accession>A0A1S8KLK2</accession>
<feature type="transmembrane region" description="Helical" evidence="1">
    <location>
        <begin position="31"/>
        <end position="50"/>
    </location>
</feature>
<dbReference type="AlphaFoldDB" id="A0A1S8KLK2"/>
<protein>
    <submittedName>
        <fullName evidence="2">Uncharacterized protein</fullName>
    </submittedName>
</protein>
<keyword evidence="1" id="KW-1133">Transmembrane helix</keyword>
<feature type="transmembrane region" description="Helical" evidence="1">
    <location>
        <begin position="62"/>
        <end position="82"/>
    </location>
</feature>